<keyword evidence="4" id="KW-0472">Membrane</keyword>
<feature type="domain" description="MAM" evidence="5">
    <location>
        <begin position="662"/>
        <end position="840"/>
    </location>
</feature>
<dbReference type="PANTHER" id="PTHR23282">
    <property type="entry name" value="APICAL ENDOSOMAL GLYCOPROTEIN PRECURSOR"/>
    <property type="match status" value="1"/>
</dbReference>
<evidence type="ECO:0000256" key="1">
    <source>
        <dbReference type="ARBA" id="ARBA00023157"/>
    </source>
</evidence>
<comment type="caution">
    <text evidence="2">Lacks conserved residue(s) required for the propagation of feature annotation.</text>
</comment>
<feature type="domain" description="MAM" evidence="5">
    <location>
        <begin position="842"/>
        <end position="1000"/>
    </location>
</feature>
<dbReference type="GO" id="GO:0016020">
    <property type="term" value="C:membrane"/>
    <property type="evidence" value="ECO:0007669"/>
    <property type="project" value="InterPro"/>
</dbReference>
<proteinExistence type="predicted"/>
<feature type="domain" description="MAM" evidence="5">
    <location>
        <begin position="281"/>
        <end position="431"/>
    </location>
</feature>
<evidence type="ECO:0000313" key="6">
    <source>
        <dbReference type="EMBL" id="NWV69125.1"/>
    </source>
</evidence>
<feature type="non-terminal residue" evidence="6">
    <location>
        <position position="1235"/>
    </location>
</feature>
<keyword evidence="4" id="KW-0812">Transmembrane</keyword>
<evidence type="ECO:0000259" key="5">
    <source>
        <dbReference type="PROSITE" id="PS50060"/>
    </source>
</evidence>
<dbReference type="InterPro" id="IPR036055">
    <property type="entry name" value="LDL_receptor-like_sf"/>
</dbReference>
<evidence type="ECO:0000313" key="7">
    <source>
        <dbReference type="Proteomes" id="UP000564407"/>
    </source>
</evidence>
<feature type="disulfide bond" evidence="2">
    <location>
        <begin position="482"/>
        <end position="497"/>
    </location>
</feature>
<dbReference type="InterPro" id="IPR013320">
    <property type="entry name" value="ConA-like_dom_sf"/>
</dbReference>
<dbReference type="Proteomes" id="UP000564407">
    <property type="component" value="Unassembled WGS sequence"/>
</dbReference>
<name>A0A7K6H0P7_9PASS</name>
<feature type="disulfide bond" evidence="2">
    <location>
        <begin position="470"/>
        <end position="488"/>
    </location>
</feature>
<comment type="caution">
    <text evidence="6">The sequence shown here is derived from an EMBL/GenBank/DDBJ whole genome shotgun (WGS) entry which is preliminary data.</text>
</comment>
<dbReference type="InterPro" id="IPR023415">
    <property type="entry name" value="LDLR_class-A_CS"/>
</dbReference>
<dbReference type="SMART" id="SM00192">
    <property type="entry name" value="LDLa"/>
    <property type="match status" value="2"/>
</dbReference>
<dbReference type="InterPro" id="IPR002172">
    <property type="entry name" value="LDrepeatLR_classA_rpt"/>
</dbReference>
<keyword evidence="7" id="KW-1185">Reference proteome</keyword>
<feature type="disulfide bond" evidence="2">
    <location>
        <begin position="248"/>
        <end position="266"/>
    </location>
</feature>
<feature type="domain" description="MAM" evidence="5">
    <location>
        <begin position="480"/>
        <end position="652"/>
    </location>
</feature>
<dbReference type="PROSITE" id="PS50060">
    <property type="entry name" value="MAM_2"/>
    <property type="match status" value="6"/>
</dbReference>
<organism evidence="6 7">
    <name type="scientific">Malurus elegans</name>
    <name type="common">Red-winged fairywren</name>
    <dbReference type="NCBI Taxonomy" id="720584"/>
    <lineage>
        <taxon>Eukaryota</taxon>
        <taxon>Metazoa</taxon>
        <taxon>Chordata</taxon>
        <taxon>Craniata</taxon>
        <taxon>Vertebrata</taxon>
        <taxon>Euteleostomi</taxon>
        <taxon>Archelosauria</taxon>
        <taxon>Archosauria</taxon>
        <taxon>Dinosauria</taxon>
        <taxon>Saurischia</taxon>
        <taxon>Theropoda</taxon>
        <taxon>Coelurosauria</taxon>
        <taxon>Aves</taxon>
        <taxon>Neognathae</taxon>
        <taxon>Neoaves</taxon>
        <taxon>Telluraves</taxon>
        <taxon>Australaves</taxon>
        <taxon>Passeriformes</taxon>
        <taxon>Meliphagoidea</taxon>
        <taxon>Maluridae</taxon>
        <taxon>Malurus</taxon>
    </lineage>
</organism>
<feature type="non-terminal residue" evidence="6">
    <location>
        <position position="1"/>
    </location>
</feature>
<dbReference type="SUPFAM" id="SSF49899">
    <property type="entry name" value="Concanavalin A-like lectins/glucanases"/>
    <property type="match status" value="6"/>
</dbReference>
<feature type="compositionally biased region" description="Polar residues" evidence="3">
    <location>
        <begin position="859"/>
        <end position="869"/>
    </location>
</feature>
<dbReference type="InterPro" id="IPR000998">
    <property type="entry name" value="MAM_dom"/>
</dbReference>
<dbReference type="InterPro" id="IPR051560">
    <property type="entry name" value="MAM_domain-containing"/>
</dbReference>
<dbReference type="SUPFAM" id="SSF57424">
    <property type="entry name" value="LDL receptor-like module"/>
    <property type="match status" value="2"/>
</dbReference>
<reference evidence="6 7" key="1">
    <citation type="submission" date="2019-09" db="EMBL/GenBank/DDBJ databases">
        <title>Bird 10,000 Genomes (B10K) Project - Family phase.</title>
        <authorList>
            <person name="Zhang G."/>
        </authorList>
    </citation>
    <scope>NUCLEOTIDE SEQUENCE [LARGE SCALE GENOMIC DNA]</scope>
    <source>
        <strain evidence="6">B10K-DU-029-44</strain>
        <tissue evidence="6">Heart</tissue>
    </source>
</reference>
<feature type="disulfide bond" evidence="2">
    <location>
        <begin position="463"/>
        <end position="475"/>
    </location>
</feature>
<evidence type="ECO:0000256" key="3">
    <source>
        <dbReference type="SAM" id="MobiDB-lite"/>
    </source>
</evidence>
<evidence type="ECO:0000256" key="2">
    <source>
        <dbReference type="PROSITE-ProRule" id="PRU00124"/>
    </source>
</evidence>
<feature type="region of interest" description="Disordered" evidence="3">
    <location>
        <begin position="858"/>
        <end position="877"/>
    </location>
</feature>
<keyword evidence="4" id="KW-1133">Transmembrane helix</keyword>
<dbReference type="PANTHER" id="PTHR23282:SF129">
    <property type="entry name" value="APICAL ENDOSOMAL GLYCOPROTEIN"/>
    <property type="match status" value="1"/>
</dbReference>
<sequence length="1235" mass="133122">LRALCLLPCGVFNPIVSPIARTVLPSGSVVVNSCSGAAEQLCNFICDCSDCSDENQCGYLRDSAVLGTPFTCDFEDSDCGWQDVGTSTYGWVRGRASLATWGMGSHSDHTMGTDLGWFLVTVFPPAKTTATAWLRSPEMQEAAATCEIRAWYQLSGSWLNQTERPVLRLALAHKDEVVGLWQSPEHSTEGWHQLVAYPGRITEQFQLIFSLTQPPTCGAEVALDDIMFRNCGLPEAGQQVCRAQERNCRHGSCLAEHRFCDGTDDCGDGSDEGTEQCKNFTHCSFDHDLCGWVPVAGAPVWGRNMSLNLGTSYGIPTRDHSNNSRTGFFLHVGSGSTAQLSSPTFRATNSCSLVLYCHLHGSATSSLSISYMTNSTKHLMRERTGDLGNCWVRERVDFNVTGPFKVLIEGVAGSSGTVAIDDLILSQGCVKEQGELVGGVSHPAPAWAAPLVMLPSWAGASPCTAEEVACDSGDCISAELACDFADTCADGSDEKRCGTTTFESGAGGWHDVSVGRLRWGVQRVTEPDTFFTVFLCPGTFLALQSGEGQMVGPAKAQTPPLGPSGPACTMEMSYRMHSDPQGFLAVSVTDHTTDTTQLAWHIQGRGRTAGGRVRIPLGERSRPFQVELLALMDLQGSASVGVDNVTFEQCYLDMVSPTAAELSCNFERGTCGWYQDLSSDFKWVRSTGQGQGSDHTTGSGYFLSIDPSVPWSRGQRAQLLTSPQEPAAAPRCLSFWYRLAGPQIGTLNLKLRPEGGEEMVLWTCRGTQGSLWHRAWATLPATGQHRYQVRNRPPMSLTPARHRVSDTTAWGQVAFEVLRDGFLGDVGLDDVALTAGPCGAKLSCTFEAGDCGLAASGKGTWQRQSNGTGTAAGPATDHTIGTTAGHYMVVSTDRISLPAGHTAALTSQPYQPTVPTQCLVFWYQLSTSTPGSLRVFVEQSGVRRKVLSVSTMEGSNWHRSHVTIQPDGDWQVVLEALGAGGDHGYIALDDLHVSDGACPGPASCDFELDTCGWSSPSDPRLYSFAWGWKSGITLAKYPSPEQDHTLGTRNGHYMHFDTSVLGARGTGALLESPPLPAATDSCLRFWYHMDIPEHLSSGELRVTLHSAVGKRTVWTMAGHRSQGWQGAVVPVQSPSEFQISFEITTRRWPMEGTVALDDIMYSAGVGCHSSPEGAVEEKSSSSFVVEVVLSLLLALIIVALVVAGGWYWLKQRGLASRTAAESNTALGFDNITFRD</sequence>
<feature type="disulfide bond" evidence="2">
    <location>
        <begin position="241"/>
        <end position="253"/>
    </location>
</feature>
<dbReference type="Pfam" id="PF00629">
    <property type="entry name" value="MAM"/>
    <property type="match status" value="6"/>
</dbReference>
<feature type="domain" description="MAM" evidence="5">
    <location>
        <begin position="1002"/>
        <end position="1169"/>
    </location>
</feature>
<dbReference type="Gene3D" id="2.60.120.200">
    <property type="match status" value="6"/>
</dbReference>
<dbReference type="Gene3D" id="4.10.400.10">
    <property type="entry name" value="Low-density Lipoprotein Receptor"/>
    <property type="match status" value="2"/>
</dbReference>
<accession>A0A7K6H0P7</accession>
<dbReference type="PROSITE" id="PS50068">
    <property type="entry name" value="LDLRA_2"/>
    <property type="match status" value="2"/>
</dbReference>
<dbReference type="AlphaFoldDB" id="A0A7K6H0P7"/>
<gene>
    <name evidence="6" type="primary">Mamdc4</name>
    <name evidence="6" type="ORF">MALELE_R13913</name>
</gene>
<evidence type="ECO:0000256" key="4">
    <source>
        <dbReference type="SAM" id="Phobius"/>
    </source>
</evidence>
<feature type="transmembrane region" description="Helical" evidence="4">
    <location>
        <begin position="1187"/>
        <end position="1209"/>
    </location>
</feature>
<dbReference type="Pfam" id="PF00057">
    <property type="entry name" value="Ldl_recept_a"/>
    <property type="match status" value="2"/>
</dbReference>
<feature type="domain" description="MAM" evidence="5">
    <location>
        <begin position="70"/>
        <end position="233"/>
    </location>
</feature>
<dbReference type="EMBL" id="VZRP01017487">
    <property type="protein sequence ID" value="NWV69125.1"/>
    <property type="molecule type" value="Genomic_DNA"/>
</dbReference>
<dbReference type="SMART" id="SM00137">
    <property type="entry name" value="MAM"/>
    <property type="match status" value="5"/>
</dbReference>
<dbReference type="PROSITE" id="PS01209">
    <property type="entry name" value="LDLRA_1"/>
    <property type="match status" value="2"/>
</dbReference>
<dbReference type="CDD" id="cd06263">
    <property type="entry name" value="MAM"/>
    <property type="match status" value="5"/>
</dbReference>
<protein>
    <submittedName>
        <fullName evidence="6">AEGP protein</fullName>
    </submittedName>
</protein>
<keyword evidence="1 2" id="KW-1015">Disulfide bond</keyword>
<dbReference type="CDD" id="cd00112">
    <property type="entry name" value="LDLa"/>
    <property type="match status" value="2"/>
</dbReference>
<dbReference type="PRINTS" id="PR00261">
    <property type="entry name" value="LDLRECEPTOR"/>
</dbReference>